<dbReference type="PANTHER" id="PTHR11129:SF3">
    <property type="entry name" value="PROTEIN PRENYLTRANSFERASE ALPHA SUBUNIT REPEAT-CONTAINING PROTEIN 1"/>
    <property type="match status" value="1"/>
</dbReference>
<dbReference type="InParanoid" id="C1FD61"/>
<dbReference type="STRING" id="296587.C1FD61"/>
<dbReference type="GeneID" id="8250015"/>
<evidence type="ECO:0000313" key="5">
    <source>
        <dbReference type="EMBL" id="ACO68729.1"/>
    </source>
</evidence>
<accession>C1FD61</accession>
<dbReference type="AlphaFoldDB" id="C1FD61"/>
<sequence>MNFGSATSTLGTEVNRLNTLVDDPLIDELAFLPSAAPSDVFGESFPPGGIVTSTAVPGAFLLVGHKLAIAINALVPVYNYISAAHRRACNHQNESDGGLASPGIDPMTGLDTYRLLLLINGELNMAWNGLRRRMMQNFAGLGLKARSCIAKYELRFAQAVISGNPKATACWVYRRWILKKLFVSPARGVTGLQIEHVFANEITMVERATRFRRFNYAAWTHLRCCSQDFFAETKRLLPQALLANLTENLTSYKWRNLVDKCLIEYLRMLSDNLLSPECRPISTLITKVMEVHPEREATWTYHRYLSGALANSLSQRLDVTFKTFKNVEQRLTLNEDLHFLYRLLTKKDEVQCDLVQEISGWEPLYFTALYAFWSSERSRRLLMHPALGMYATGMAVPLKIKRKADIVNLARFWTWNAAAMLGFFEA</sequence>
<proteinExistence type="inferred from homology"/>
<keyword evidence="2" id="KW-0637">Prenyltransferase</keyword>
<protein>
    <submittedName>
        <fullName evidence="5">Protein prenyltransferase alpha subunit</fullName>
    </submittedName>
</protein>
<keyword evidence="4" id="KW-0677">Repeat</keyword>
<dbReference type="RefSeq" id="XP_002507471.1">
    <property type="nucleotide sequence ID" value="XM_002507425.1"/>
</dbReference>
<keyword evidence="3 5" id="KW-0808">Transferase</keyword>
<dbReference type="InterPro" id="IPR002088">
    <property type="entry name" value="Prenyl_trans_a"/>
</dbReference>
<evidence type="ECO:0000313" key="6">
    <source>
        <dbReference type="Proteomes" id="UP000002009"/>
    </source>
</evidence>
<dbReference type="SUPFAM" id="SSF48439">
    <property type="entry name" value="Protein prenylyltransferase"/>
    <property type="match status" value="1"/>
</dbReference>
<dbReference type="PANTHER" id="PTHR11129">
    <property type="entry name" value="PROTEIN FARNESYLTRANSFERASE ALPHA SUBUNIT/RAB GERANYLGERANYL TRANSFERASE ALPHA SUBUNIT"/>
    <property type="match status" value="1"/>
</dbReference>
<dbReference type="KEGG" id="mis:MICPUN_113723"/>
<evidence type="ECO:0000256" key="4">
    <source>
        <dbReference type="ARBA" id="ARBA00022737"/>
    </source>
</evidence>
<evidence type="ECO:0000256" key="3">
    <source>
        <dbReference type="ARBA" id="ARBA00022679"/>
    </source>
</evidence>
<name>C1FD61_MICCC</name>
<organism evidence="5 6">
    <name type="scientific">Micromonas commoda (strain RCC299 / NOUM17 / CCMP2709)</name>
    <name type="common">Picoplanktonic green alga</name>
    <dbReference type="NCBI Taxonomy" id="296587"/>
    <lineage>
        <taxon>Eukaryota</taxon>
        <taxon>Viridiplantae</taxon>
        <taxon>Chlorophyta</taxon>
        <taxon>Mamiellophyceae</taxon>
        <taxon>Mamiellales</taxon>
        <taxon>Mamiellaceae</taxon>
        <taxon>Micromonas</taxon>
    </lineage>
</organism>
<gene>
    <name evidence="5" type="primary">BET4</name>
    <name evidence="5" type="ORF">MICPUN_113723</name>
</gene>
<dbReference type="Proteomes" id="UP000002009">
    <property type="component" value="Chromosome 1"/>
</dbReference>
<evidence type="ECO:0000256" key="1">
    <source>
        <dbReference type="ARBA" id="ARBA00006734"/>
    </source>
</evidence>
<dbReference type="EMBL" id="CP001574">
    <property type="protein sequence ID" value="ACO68729.1"/>
    <property type="molecule type" value="Genomic_DNA"/>
</dbReference>
<reference evidence="5 6" key="1">
    <citation type="journal article" date="2009" name="Science">
        <title>Green evolution and dynamic adaptations revealed by genomes of the marine picoeukaryotes Micromonas.</title>
        <authorList>
            <person name="Worden A.Z."/>
            <person name="Lee J.H."/>
            <person name="Mock T."/>
            <person name="Rouze P."/>
            <person name="Simmons M.P."/>
            <person name="Aerts A.L."/>
            <person name="Allen A.E."/>
            <person name="Cuvelier M.L."/>
            <person name="Derelle E."/>
            <person name="Everett M.V."/>
            <person name="Foulon E."/>
            <person name="Grimwood J."/>
            <person name="Gundlach H."/>
            <person name="Henrissat B."/>
            <person name="Napoli C."/>
            <person name="McDonald S.M."/>
            <person name="Parker M.S."/>
            <person name="Rombauts S."/>
            <person name="Salamov A."/>
            <person name="Von Dassow P."/>
            <person name="Badger J.H."/>
            <person name="Coutinho P.M."/>
            <person name="Demir E."/>
            <person name="Dubchak I."/>
            <person name="Gentemann C."/>
            <person name="Eikrem W."/>
            <person name="Gready J.E."/>
            <person name="John U."/>
            <person name="Lanier W."/>
            <person name="Lindquist E.A."/>
            <person name="Lucas S."/>
            <person name="Mayer K.F."/>
            <person name="Moreau H."/>
            <person name="Not F."/>
            <person name="Otillar R."/>
            <person name="Panaud O."/>
            <person name="Pangilinan J."/>
            <person name="Paulsen I."/>
            <person name="Piegu B."/>
            <person name="Poliakov A."/>
            <person name="Robbens S."/>
            <person name="Schmutz J."/>
            <person name="Toulza E."/>
            <person name="Wyss T."/>
            <person name="Zelensky A."/>
            <person name="Zhou K."/>
            <person name="Armbrust E.V."/>
            <person name="Bhattacharya D."/>
            <person name="Goodenough U.W."/>
            <person name="Van de Peer Y."/>
            <person name="Grigoriev I.V."/>
        </authorList>
    </citation>
    <scope>NUCLEOTIDE SEQUENCE [LARGE SCALE GENOMIC DNA]</scope>
    <source>
        <strain evidence="6">RCC299 / NOUM17</strain>
    </source>
</reference>
<dbReference type="Pfam" id="PF01239">
    <property type="entry name" value="PPTA"/>
    <property type="match status" value="1"/>
</dbReference>
<dbReference type="Gene3D" id="1.25.40.120">
    <property type="entry name" value="Protein prenylyltransferase"/>
    <property type="match status" value="1"/>
</dbReference>
<dbReference type="GO" id="GO:0005737">
    <property type="term" value="C:cytoplasm"/>
    <property type="evidence" value="ECO:0007669"/>
    <property type="project" value="TreeGrafter"/>
</dbReference>
<dbReference type="GO" id="GO:0008318">
    <property type="term" value="F:protein prenyltransferase activity"/>
    <property type="evidence" value="ECO:0007669"/>
    <property type="project" value="InterPro"/>
</dbReference>
<evidence type="ECO:0000256" key="2">
    <source>
        <dbReference type="ARBA" id="ARBA00022602"/>
    </source>
</evidence>
<dbReference type="PROSITE" id="PS51147">
    <property type="entry name" value="PFTA"/>
    <property type="match status" value="1"/>
</dbReference>
<keyword evidence="6" id="KW-1185">Reference proteome</keyword>
<dbReference type="OrthoDB" id="1924260at2759"/>
<comment type="similarity">
    <text evidence="1">Belongs to the protein prenyltransferase subunit alpha family.</text>
</comment>